<evidence type="ECO:0000256" key="2">
    <source>
        <dbReference type="SAM" id="Phobius"/>
    </source>
</evidence>
<comment type="similarity">
    <text evidence="1">Belongs to the peptidase A24 family.</text>
</comment>
<dbReference type="PANTHER" id="PTHR30487">
    <property type="entry name" value="TYPE 4 PREPILIN-LIKE PROTEINS LEADER PEPTIDE-PROCESSING ENZYME"/>
    <property type="match status" value="1"/>
</dbReference>
<reference evidence="4 5" key="1">
    <citation type="submission" date="2019-03" db="EMBL/GenBank/DDBJ databases">
        <title>Draft genome sequences of novel Actinobacteria.</title>
        <authorList>
            <person name="Sahin N."/>
            <person name="Ay H."/>
            <person name="Saygin H."/>
        </authorList>
    </citation>
    <scope>NUCLEOTIDE SEQUENCE [LARGE SCALE GENOMIC DNA]</scope>
    <source>
        <strain evidence="4 5">JCM 13523</strain>
    </source>
</reference>
<feature type="transmembrane region" description="Helical" evidence="2">
    <location>
        <begin position="96"/>
        <end position="115"/>
    </location>
</feature>
<dbReference type="GO" id="GO:0004190">
    <property type="term" value="F:aspartic-type endopeptidase activity"/>
    <property type="evidence" value="ECO:0007669"/>
    <property type="project" value="InterPro"/>
</dbReference>
<dbReference type="Pfam" id="PF01478">
    <property type="entry name" value="Peptidase_A24"/>
    <property type="match status" value="1"/>
</dbReference>
<proteinExistence type="inferred from homology"/>
<name>A0A4R4ZT70_9ACTN</name>
<evidence type="ECO:0000256" key="1">
    <source>
        <dbReference type="ARBA" id="ARBA00005801"/>
    </source>
</evidence>
<evidence type="ECO:0000259" key="3">
    <source>
        <dbReference type="Pfam" id="PF01478"/>
    </source>
</evidence>
<feature type="transmembrane region" description="Helical" evidence="2">
    <location>
        <begin position="20"/>
        <end position="43"/>
    </location>
</feature>
<feature type="transmembrane region" description="Helical" evidence="2">
    <location>
        <begin position="149"/>
        <end position="170"/>
    </location>
</feature>
<dbReference type="PROSITE" id="PS51257">
    <property type="entry name" value="PROKAR_LIPOPROTEIN"/>
    <property type="match status" value="1"/>
</dbReference>
<dbReference type="InterPro" id="IPR050882">
    <property type="entry name" value="Prepilin_peptidase/N-MTase"/>
</dbReference>
<feature type="transmembrane region" description="Helical" evidence="2">
    <location>
        <begin position="176"/>
        <end position="194"/>
    </location>
</feature>
<evidence type="ECO:0000313" key="4">
    <source>
        <dbReference type="EMBL" id="TDD61189.1"/>
    </source>
</evidence>
<dbReference type="GO" id="GO:0006465">
    <property type="term" value="P:signal peptide processing"/>
    <property type="evidence" value="ECO:0007669"/>
    <property type="project" value="TreeGrafter"/>
</dbReference>
<organism evidence="4 5">
    <name type="scientific">Kribbella antibiotica</name>
    <dbReference type="NCBI Taxonomy" id="190195"/>
    <lineage>
        <taxon>Bacteria</taxon>
        <taxon>Bacillati</taxon>
        <taxon>Actinomycetota</taxon>
        <taxon>Actinomycetes</taxon>
        <taxon>Propionibacteriales</taxon>
        <taxon>Kribbellaceae</taxon>
        <taxon>Kribbella</taxon>
    </lineage>
</organism>
<feature type="transmembrane region" description="Helical" evidence="2">
    <location>
        <begin position="224"/>
        <end position="244"/>
    </location>
</feature>
<feature type="domain" description="Prepilin type IV endopeptidase peptidase" evidence="3">
    <location>
        <begin position="126"/>
        <end position="239"/>
    </location>
</feature>
<feature type="transmembrane region" description="Helical" evidence="2">
    <location>
        <begin position="121"/>
        <end position="137"/>
    </location>
</feature>
<keyword evidence="2" id="KW-0812">Transmembrane</keyword>
<dbReference type="OrthoDB" id="2087435at2"/>
<protein>
    <submittedName>
        <fullName evidence="4">Prepilin peptidase</fullName>
    </submittedName>
</protein>
<keyword evidence="2" id="KW-0472">Membrane</keyword>
<dbReference type="GO" id="GO:0005886">
    <property type="term" value="C:plasma membrane"/>
    <property type="evidence" value="ECO:0007669"/>
    <property type="project" value="TreeGrafter"/>
</dbReference>
<accession>A0A4R4ZT70</accession>
<feature type="transmembrane region" description="Helical" evidence="2">
    <location>
        <begin position="256"/>
        <end position="275"/>
    </location>
</feature>
<dbReference type="EMBL" id="SMKX01000017">
    <property type="protein sequence ID" value="TDD61189.1"/>
    <property type="molecule type" value="Genomic_DNA"/>
</dbReference>
<dbReference type="InterPro" id="IPR000045">
    <property type="entry name" value="Prepilin_IV_endopep_pep"/>
</dbReference>
<dbReference type="AlphaFoldDB" id="A0A4R4ZT70"/>
<comment type="caution">
    <text evidence="4">The sequence shown here is derived from an EMBL/GenBank/DDBJ whole genome shotgun (WGS) entry which is preliminary data.</text>
</comment>
<feature type="transmembrane region" description="Helical" evidence="2">
    <location>
        <begin position="201"/>
        <end position="218"/>
    </location>
</feature>
<dbReference type="Proteomes" id="UP000295124">
    <property type="component" value="Unassembled WGS sequence"/>
</dbReference>
<feature type="transmembrane region" description="Helical" evidence="2">
    <location>
        <begin position="49"/>
        <end position="70"/>
    </location>
</feature>
<gene>
    <name evidence="4" type="ORF">E1263_08360</name>
</gene>
<dbReference type="PANTHER" id="PTHR30487:SF0">
    <property type="entry name" value="PREPILIN LEADER PEPTIDASE_N-METHYLTRANSFERASE-RELATED"/>
    <property type="match status" value="1"/>
</dbReference>
<keyword evidence="5" id="KW-1185">Reference proteome</keyword>
<dbReference type="Gene3D" id="1.20.120.1220">
    <property type="match status" value="1"/>
</dbReference>
<sequence>MRTSESCTSPGTSRVGAQSAYWCCCSVLVVLSCSVSGLGSGTVPADNALLAAGVGVVLCGPAAFVLGPWLMRRIPEPVLEEGDSKVLYADLARPRAAYWCGGLAAVSGGLLGWALGTSPGLAAWLLLAVAGAVLGYIDARTRFLPSAIIWPTYGVVSLALVVAALASGEWGSLRRAAIAGLIGFGVFFLLWWVFPRGVGFGDVRLSGLLGIALGWLGWGEFASGLYGGFFLGAVVGVVLIVARVMTRKQLVPFGPYMLIGALAGVFVGSPLARLYTG</sequence>
<keyword evidence="2" id="KW-1133">Transmembrane helix</keyword>
<evidence type="ECO:0000313" key="5">
    <source>
        <dbReference type="Proteomes" id="UP000295124"/>
    </source>
</evidence>